<dbReference type="Pfam" id="PF13541">
    <property type="entry name" value="ChlI"/>
    <property type="match status" value="1"/>
</dbReference>
<dbReference type="InterPro" id="IPR014721">
    <property type="entry name" value="Ribsml_uS5_D2-typ_fold_subgr"/>
</dbReference>
<sequence>MSILAILKSRALAGMEAQEVSVEVHLANGLPAFTIVGLADTEVKEAKDRVRAAIQNGGFEFPAQRITVNLAPADLPKESGRFDLPIALGILAASKQIPSRRLHQYEFAGELSLSGELRAIRGALAMSLATRRDGGCLAFILPMANADEAALVSNAAIYPAASLLEVCRHFAGKSVETMLSRHETAPVVLPQEYPDFADVKGQLFVKRALEVAAAGNHSVLMVGPPGAGKTMLASRFAGLLPEMSDEEALESAAVQSLTGGFRIEQWKHRPFRAPHHTSSGPALVGGGSVPRPGEISLAHRGVLFLDELPEFNRHVLDVLREPMESGRITISRAARQADFPAHFQLIAAMNPCPCGYTGHASVACRCTPDVILRYQNRISGPLLDRIDIQIEVASVSPDTLAAAADGEPSAMIAARVQAATTLQLNRQGKRNQYLTPREIDHYCKLDRFSKSKLKQSMESFHWSGRAYHRILRVARTIADLAKSDRIQEPHMSEAIQYRRALLKD</sequence>
<dbReference type="Gene3D" id="3.40.50.300">
    <property type="entry name" value="P-loop containing nucleotide triphosphate hydrolases"/>
    <property type="match status" value="1"/>
</dbReference>
<organism evidence="5 6">
    <name type="scientific">Duganella levis</name>
    <dbReference type="NCBI Taxonomy" id="2692169"/>
    <lineage>
        <taxon>Bacteria</taxon>
        <taxon>Pseudomonadati</taxon>
        <taxon>Pseudomonadota</taxon>
        <taxon>Betaproteobacteria</taxon>
        <taxon>Burkholderiales</taxon>
        <taxon>Oxalobacteraceae</taxon>
        <taxon>Telluria group</taxon>
        <taxon>Duganella</taxon>
    </lineage>
</organism>
<evidence type="ECO:0000313" key="6">
    <source>
        <dbReference type="Proteomes" id="UP000642144"/>
    </source>
</evidence>
<keyword evidence="6" id="KW-1185">Reference proteome</keyword>
<dbReference type="SUPFAM" id="SSF52540">
    <property type="entry name" value="P-loop containing nucleoside triphosphate hydrolases"/>
    <property type="match status" value="1"/>
</dbReference>
<dbReference type="PRINTS" id="PR01657">
    <property type="entry name" value="MCMFAMILY"/>
</dbReference>
<dbReference type="PROSITE" id="PS50051">
    <property type="entry name" value="MCM_2"/>
    <property type="match status" value="1"/>
</dbReference>
<evidence type="ECO:0000259" key="4">
    <source>
        <dbReference type="PROSITE" id="PS50051"/>
    </source>
</evidence>
<dbReference type="NCBIfam" id="NF007365">
    <property type="entry name" value="PRK09862.1"/>
    <property type="match status" value="1"/>
</dbReference>
<evidence type="ECO:0000256" key="1">
    <source>
        <dbReference type="ARBA" id="ARBA00006354"/>
    </source>
</evidence>
<dbReference type="EMBL" id="WWCT01000051">
    <property type="protein sequence ID" value="MYN30650.1"/>
    <property type="molecule type" value="Genomic_DNA"/>
</dbReference>
<evidence type="ECO:0000256" key="2">
    <source>
        <dbReference type="ARBA" id="ARBA00022741"/>
    </source>
</evidence>
<dbReference type="InterPro" id="IPR001208">
    <property type="entry name" value="MCM_dom"/>
</dbReference>
<dbReference type="Pfam" id="PF01078">
    <property type="entry name" value="Mg_chelatase"/>
    <property type="match status" value="1"/>
</dbReference>
<dbReference type="Pfam" id="PF13335">
    <property type="entry name" value="Mg_chelatase_C"/>
    <property type="match status" value="1"/>
</dbReference>
<name>A0ABW9WAN4_9BURK</name>
<dbReference type="InterPro" id="IPR020568">
    <property type="entry name" value="Ribosomal_Su5_D2-typ_SF"/>
</dbReference>
<dbReference type="SMART" id="SM00382">
    <property type="entry name" value="AAA"/>
    <property type="match status" value="1"/>
</dbReference>
<dbReference type="NCBIfam" id="TIGR00368">
    <property type="entry name" value="YifB family Mg chelatase-like AAA ATPase"/>
    <property type="match status" value="1"/>
</dbReference>
<dbReference type="InterPro" id="IPR003593">
    <property type="entry name" value="AAA+_ATPase"/>
</dbReference>
<dbReference type="InterPro" id="IPR027417">
    <property type="entry name" value="P-loop_NTPase"/>
</dbReference>
<dbReference type="RefSeq" id="WP_161058294.1">
    <property type="nucleotide sequence ID" value="NZ_WWCT01000051.1"/>
</dbReference>
<keyword evidence="3" id="KW-0067">ATP-binding</keyword>
<comment type="similarity">
    <text evidence="1">Belongs to the Mg-chelatase subunits D/I family. ComM subfamily.</text>
</comment>
<evidence type="ECO:0000313" key="5">
    <source>
        <dbReference type="EMBL" id="MYN30650.1"/>
    </source>
</evidence>
<dbReference type="InterPro" id="IPR025158">
    <property type="entry name" value="Mg_chelat-rel_C"/>
</dbReference>
<evidence type="ECO:0000256" key="3">
    <source>
        <dbReference type="ARBA" id="ARBA00022840"/>
    </source>
</evidence>
<dbReference type="PANTHER" id="PTHR32039:SF7">
    <property type="entry name" value="COMPETENCE PROTEIN COMM"/>
    <property type="match status" value="1"/>
</dbReference>
<dbReference type="InterPro" id="IPR004482">
    <property type="entry name" value="Mg_chelat-rel"/>
</dbReference>
<proteinExistence type="inferred from homology"/>
<reference evidence="5 6" key="1">
    <citation type="submission" date="2019-12" db="EMBL/GenBank/DDBJ databases">
        <title>Novel species isolated from a subtropical stream in China.</title>
        <authorList>
            <person name="Lu H."/>
        </authorList>
    </citation>
    <scope>NUCLEOTIDE SEQUENCE [LARGE SCALE GENOMIC DNA]</scope>
    <source>
        <strain evidence="5 6">CY42W</strain>
    </source>
</reference>
<dbReference type="SUPFAM" id="SSF54211">
    <property type="entry name" value="Ribosomal protein S5 domain 2-like"/>
    <property type="match status" value="1"/>
</dbReference>
<dbReference type="Gene3D" id="3.30.230.10">
    <property type="match status" value="1"/>
</dbReference>
<dbReference type="InterPro" id="IPR000523">
    <property type="entry name" value="Mg_chelatse_chII-like_cat_dom"/>
</dbReference>
<dbReference type="PANTHER" id="PTHR32039">
    <property type="entry name" value="MAGNESIUM-CHELATASE SUBUNIT CHLI"/>
    <property type="match status" value="1"/>
</dbReference>
<comment type="caution">
    <text evidence="5">The sequence shown here is derived from an EMBL/GenBank/DDBJ whole genome shotgun (WGS) entry which is preliminary data.</text>
</comment>
<feature type="domain" description="MCM C-terminal AAA(+) ATPase" evidence="4">
    <location>
        <begin position="293"/>
        <end position="388"/>
    </location>
</feature>
<accession>A0ABW9WAN4</accession>
<dbReference type="Proteomes" id="UP000642144">
    <property type="component" value="Unassembled WGS sequence"/>
</dbReference>
<dbReference type="InterPro" id="IPR045006">
    <property type="entry name" value="CHLI-like"/>
</dbReference>
<gene>
    <name evidence="5" type="ORF">GTP69_30035</name>
</gene>
<keyword evidence="2" id="KW-0547">Nucleotide-binding</keyword>
<protein>
    <submittedName>
        <fullName evidence="5">YifB family Mg chelatase-like AAA ATPase</fullName>
    </submittedName>
</protein>